<gene>
    <name evidence="1" type="ORF">A1Q1_07400</name>
</gene>
<evidence type="ECO:0000313" key="1">
    <source>
        <dbReference type="EMBL" id="EJT51428.1"/>
    </source>
</evidence>
<protein>
    <recommendedName>
        <fullName evidence="3">F-box domain-containing protein</fullName>
    </recommendedName>
</protein>
<dbReference type="VEuPathDB" id="FungiDB:A1Q1_07400"/>
<dbReference type="EMBL" id="ALBS01000057">
    <property type="protein sequence ID" value="EJT51428.1"/>
    <property type="molecule type" value="Genomic_DNA"/>
</dbReference>
<organism evidence="1 2">
    <name type="scientific">Trichosporon asahii var. asahii (strain ATCC 90039 / CBS 2479 / JCM 2466 / KCTC 7840 / NBRC 103889/ NCYC 2677 / UAMH 7654)</name>
    <name type="common">Yeast</name>
    <dbReference type="NCBI Taxonomy" id="1186058"/>
    <lineage>
        <taxon>Eukaryota</taxon>
        <taxon>Fungi</taxon>
        <taxon>Dikarya</taxon>
        <taxon>Basidiomycota</taxon>
        <taxon>Agaricomycotina</taxon>
        <taxon>Tremellomycetes</taxon>
        <taxon>Trichosporonales</taxon>
        <taxon>Trichosporonaceae</taxon>
        <taxon>Trichosporon</taxon>
    </lineage>
</organism>
<proteinExistence type="predicted"/>
<comment type="caution">
    <text evidence="1">The sequence shown here is derived from an EMBL/GenBank/DDBJ whole genome shotgun (WGS) entry which is preliminary data.</text>
</comment>
<dbReference type="HOGENOM" id="CLU_1023731_0_0_1"/>
<dbReference type="GeneID" id="25990912"/>
<dbReference type="Proteomes" id="UP000002748">
    <property type="component" value="Unassembled WGS sequence"/>
</dbReference>
<sequence>MVTIDHLYYPHIIDALFAYSGPASLAPMAKTCRAWRQRCLDRFYHISDLRILKAPNIRLATLSDLHGTRVSLSSRELALLAGCRVLDITSYHVTMRVWYLHNLQTVRYHQGLVDYPPLRAGQLVFKNELPPFRYRNTVAERLVIYFTGRIEQLAWYNRVLPYVRQLVFIFEDNDYDEEDCPSTESNNDGQDDSNLDHSMPALRAIKSIIEEALNQPTAVVLVGTERWSVETFDALQLDIDRVYEHYDEHLHILRPLTLATLGTYRKFVGEREWSVMTDWTKMLCP</sequence>
<reference evidence="1 2" key="1">
    <citation type="journal article" date="2012" name="Eukaryot. Cell">
        <title>Draft genome sequence of CBS 2479, the standard type strain of Trichosporon asahii.</title>
        <authorList>
            <person name="Yang R.Y."/>
            <person name="Li H.T."/>
            <person name="Zhu H."/>
            <person name="Zhou G.P."/>
            <person name="Wang M."/>
            <person name="Wang L."/>
        </authorList>
    </citation>
    <scope>NUCLEOTIDE SEQUENCE [LARGE SCALE GENOMIC DNA]</scope>
    <source>
        <strain evidence="2">ATCC 90039 / CBS 2479 / JCM 2466 / KCTC 7840 / NCYC 2677 / UAMH 7654</strain>
    </source>
</reference>
<evidence type="ECO:0000313" key="2">
    <source>
        <dbReference type="Proteomes" id="UP000002748"/>
    </source>
</evidence>
<dbReference type="AlphaFoldDB" id="J5R9M8"/>
<dbReference type="RefSeq" id="XP_014183111.1">
    <property type="nucleotide sequence ID" value="XM_014327636.1"/>
</dbReference>
<accession>J5R9M8</accession>
<name>J5R9M8_TRIAS</name>
<evidence type="ECO:0008006" key="3">
    <source>
        <dbReference type="Google" id="ProtNLM"/>
    </source>
</evidence>
<dbReference type="KEGG" id="tasa:A1Q1_07400"/>